<keyword evidence="4 7" id="KW-0812">Transmembrane</keyword>
<accession>A0ABS9KGW0</accession>
<gene>
    <name evidence="8" type="ORF">L6773_16090</name>
</gene>
<keyword evidence="9" id="KW-1185">Reference proteome</keyword>
<dbReference type="InterPro" id="IPR032808">
    <property type="entry name" value="DoxX"/>
</dbReference>
<dbReference type="RefSeq" id="WP_237855456.1">
    <property type="nucleotide sequence ID" value="NZ_JAKLWS010000025.1"/>
</dbReference>
<sequence length="139" mass="15135">MFKKLNSTQLNTIVSPDLAILLLRIGTVCLVLTHGIPKLIKIITGDFTFGDPLGLGPTVSLLLATFAEVICAIFVLIGFWTRLATIPLIFTFIVIVFIVYAGDPFGDKELPLLFLISFLTLFLTGSGKYSIDEISLPST</sequence>
<protein>
    <submittedName>
        <fullName evidence="8">DoxX family protein</fullName>
    </submittedName>
</protein>
<evidence type="ECO:0000256" key="1">
    <source>
        <dbReference type="ARBA" id="ARBA00004651"/>
    </source>
</evidence>
<feature type="transmembrane region" description="Helical" evidence="7">
    <location>
        <begin position="83"/>
        <end position="100"/>
    </location>
</feature>
<dbReference type="PANTHER" id="PTHR33452">
    <property type="entry name" value="OXIDOREDUCTASE CATD-RELATED"/>
    <property type="match status" value="1"/>
</dbReference>
<evidence type="ECO:0000256" key="5">
    <source>
        <dbReference type="ARBA" id="ARBA00022989"/>
    </source>
</evidence>
<comment type="subcellular location">
    <subcellularLocation>
        <location evidence="1">Cell membrane</location>
        <topology evidence="1">Multi-pass membrane protein</topology>
    </subcellularLocation>
</comment>
<dbReference type="Pfam" id="PF07681">
    <property type="entry name" value="DoxX"/>
    <property type="match status" value="1"/>
</dbReference>
<name>A0ABS9KGW0_9BACT</name>
<keyword evidence="6 7" id="KW-0472">Membrane</keyword>
<dbReference type="InterPro" id="IPR051907">
    <property type="entry name" value="DoxX-like_oxidoreductase"/>
</dbReference>
<reference evidence="8" key="2">
    <citation type="submission" date="2024-05" db="EMBL/GenBank/DDBJ databases">
        <title>Rhodohalobacter halophilus gen. nov., sp. nov., a moderately halophilic member of the family Balneolaceae.</title>
        <authorList>
            <person name="Xia J."/>
        </authorList>
    </citation>
    <scope>NUCLEOTIDE SEQUENCE</scope>
    <source>
        <strain evidence="8">WB101</strain>
    </source>
</reference>
<proteinExistence type="inferred from homology"/>
<reference evidence="8" key="1">
    <citation type="submission" date="2022-01" db="EMBL/GenBank/DDBJ databases">
        <authorList>
            <person name="Wang Y."/>
        </authorList>
    </citation>
    <scope>NUCLEOTIDE SEQUENCE</scope>
    <source>
        <strain evidence="8">WB101</strain>
    </source>
</reference>
<evidence type="ECO:0000313" key="9">
    <source>
        <dbReference type="Proteomes" id="UP001165366"/>
    </source>
</evidence>
<evidence type="ECO:0000256" key="3">
    <source>
        <dbReference type="ARBA" id="ARBA00022475"/>
    </source>
</evidence>
<feature type="transmembrane region" description="Helical" evidence="7">
    <location>
        <begin position="52"/>
        <end position="77"/>
    </location>
</feature>
<dbReference type="EMBL" id="JAKLWS010000025">
    <property type="protein sequence ID" value="MCG2590099.1"/>
    <property type="molecule type" value="Genomic_DNA"/>
</dbReference>
<keyword evidence="3" id="KW-1003">Cell membrane</keyword>
<dbReference type="PANTHER" id="PTHR33452:SF1">
    <property type="entry name" value="INNER MEMBRANE PROTEIN YPHA-RELATED"/>
    <property type="match status" value="1"/>
</dbReference>
<organism evidence="8 9">
    <name type="scientific">Rhodohalobacter sulfatireducens</name>
    <dbReference type="NCBI Taxonomy" id="2911366"/>
    <lineage>
        <taxon>Bacteria</taxon>
        <taxon>Pseudomonadati</taxon>
        <taxon>Balneolota</taxon>
        <taxon>Balneolia</taxon>
        <taxon>Balneolales</taxon>
        <taxon>Balneolaceae</taxon>
        <taxon>Rhodohalobacter</taxon>
    </lineage>
</organism>
<keyword evidence="5 7" id="KW-1133">Transmembrane helix</keyword>
<evidence type="ECO:0000256" key="4">
    <source>
        <dbReference type="ARBA" id="ARBA00022692"/>
    </source>
</evidence>
<dbReference type="Proteomes" id="UP001165366">
    <property type="component" value="Unassembled WGS sequence"/>
</dbReference>
<evidence type="ECO:0000256" key="7">
    <source>
        <dbReference type="SAM" id="Phobius"/>
    </source>
</evidence>
<feature type="transmembrane region" description="Helical" evidence="7">
    <location>
        <begin position="112"/>
        <end position="131"/>
    </location>
</feature>
<evidence type="ECO:0000313" key="8">
    <source>
        <dbReference type="EMBL" id="MCG2590099.1"/>
    </source>
</evidence>
<feature type="transmembrane region" description="Helical" evidence="7">
    <location>
        <begin position="20"/>
        <end position="40"/>
    </location>
</feature>
<evidence type="ECO:0000256" key="2">
    <source>
        <dbReference type="ARBA" id="ARBA00006679"/>
    </source>
</evidence>
<evidence type="ECO:0000256" key="6">
    <source>
        <dbReference type="ARBA" id="ARBA00023136"/>
    </source>
</evidence>
<comment type="similarity">
    <text evidence="2">Belongs to the DoxX family.</text>
</comment>
<comment type="caution">
    <text evidence="8">The sequence shown here is derived from an EMBL/GenBank/DDBJ whole genome shotgun (WGS) entry which is preliminary data.</text>
</comment>